<name>A0A835P6E1_VANPL</name>
<gene>
    <name evidence="3" type="ORF">HPP92_028998</name>
    <name evidence="2" type="ORF">HPP92_029010</name>
</gene>
<evidence type="ECO:0000313" key="4">
    <source>
        <dbReference type="Proteomes" id="UP000636800"/>
    </source>
</evidence>
<evidence type="ECO:0000256" key="1">
    <source>
        <dbReference type="SAM" id="MobiDB-lite"/>
    </source>
</evidence>
<evidence type="ECO:0000313" key="5">
    <source>
        <dbReference type="Proteomes" id="UP000639772"/>
    </source>
</evidence>
<feature type="region of interest" description="Disordered" evidence="1">
    <location>
        <begin position="1"/>
        <end position="40"/>
    </location>
</feature>
<organism evidence="3 4">
    <name type="scientific">Vanilla planifolia</name>
    <name type="common">Vanilla</name>
    <dbReference type="NCBI Taxonomy" id="51239"/>
    <lineage>
        <taxon>Eukaryota</taxon>
        <taxon>Viridiplantae</taxon>
        <taxon>Streptophyta</taxon>
        <taxon>Embryophyta</taxon>
        <taxon>Tracheophyta</taxon>
        <taxon>Spermatophyta</taxon>
        <taxon>Magnoliopsida</taxon>
        <taxon>Liliopsida</taxon>
        <taxon>Asparagales</taxon>
        <taxon>Orchidaceae</taxon>
        <taxon>Vanilloideae</taxon>
        <taxon>Vanilleae</taxon>
        <taxon>Vanilla</taxon>
    </lineage>
</organism>
<proteinExistence type="predicted"/>
<sequence length="97" mass="11258">MGLSEQHNVPRSICPGKQSRPVGRRLQRNPASRNLPRRSERLRAQQHSLCQWACADNTGCPLSTVLTRLLPGSHGWMTWWWWRWSLTLPKKQRTTTG</sequence>
<accession>A0A835P6E1</accession>
<reference evidence="4 5" key="1">
    <citation type="journal article" date="2020" name="Nat. Food">
        <title>A phased Vanilla planifolia genome enables genetic improvement of flavour and production.</title>
        <authorList>
            <person name="Hasing T."/>
            <person name="Tang H."/>
            <person name="Brym M."/>
            <person name="Khazi F."/>
            <person name="Huang T."/>
            <person name="Chambers A.H."/>
        </authorList>
    </citation>
    <scope>NUCLEOTIDE SEQUENCE [LARGE SCALE GENOMIC DNA]</scope>
    <source>
        <tissue evidence="3">Leaf</tissue>
    </source>
</reference>
<dbReference type="EMBL" id="JADCNL010000615">
    <property type="protein sequence ID" value="KAG0446102.1"/>
    <property type="molecule type" value="Genomic_DNA"/>
</dbReference>
<dbReference type="Proteomes" id="UP000636800">
    <property type="component" value="Unassembled WGS sequence"/>
</dbReference>
<evidence type="ECO:0000313" key="2">
    <source>
        <dbReference type="EMBL" id="KAG0446098.1"/>
    </source>
</evidence>
<evidence type="ECO:0000313" key="3">
    <source>
        <dbReference type="EMBL" id="KAG0446102.1"/>
    </source>
</evidence>
<dbReference type="Proteomes" id="UP000639772">
    <property type="component" value="Unassembled WGS sequence"/>
</dbReference>
<comment type="caution">
    <text evidence="3">The sequence shown here is derived from an EMBL/GenBank/DDBJ whole genome shotgun (WGS) entry which is preliminary data.</text>
</comment>
<keyword evidence="4" id="KW-1185">Reference proteome</keyword>
<dbReference type="EMBL" id="JADCNM010000616">
    <property type="protein sequence ID" value="KAG0446098.1"/>
    <property type="molecule type" value="Genomic_DNA"/>
</dbReference>
<dbReference type="AlphaFoldDB" id="A0A835P6E1"/>
<protein>
    <submittedName>
        <fullName evidence="3">Uncharacterized protein</fullName>
    </submittedName>
</protein>